<evidence type="ECO:0000256" key="6">
    <source>
        <dbReference type="ARBA" id="ARBA00022786"/>
    </source>
</evidence>
<dbReference type="SUPFAM" id="SSF54236">
    <property type="entry name" value="Ubiquitin-like"/>
    <property type="match status" value="1"/>
</dbReference>
<dbReference type="GO" id="GO:0000422">
    <property type="term" value="P:autophagy of mitochondrion"/>
    <property type="evidence" value="ECO:0007669"/>
    <property type="project" value="TreeGrafter"/>
</dbReference>
<evidence type="ECO:0000256" key="3">
    <source>
        <dbReference type="ARBA" id="ARBA00015875"/>
    </source>
</evidence>
<dbReference type="EMBL" id="JAGHQL010000126">
    <property type="protein sequence ID" value="KAH0538003.1"/>
    <property type="molecule type" value="Genomic_DNA"/>
</dbReference>
<keyword evidence="4 10" id="KW-0813">Transport</keyword>
<dbReference type="GO" id="GO:0034727">
    <property type="term" value="P:piecemeal microautophagy of the nucleus"/>
    <property type="evidence" value="ECO:0007669"/>
    <property type="project" value="TreeGrafter"/>
</dbReference>
<comment type="similarity">
    <text evidence="2 10">Belongs to the ATG12 family.</text>
</comment>
<accession>A0A9P8KYK0</accession>
<comment type="subcellular location">
    <subcellularLocation>
        <location evidence="1 10">Preautophagosomal structure membrane</location>
        <topology evidence="1 10">Peripheral membrane protein</topology>
    </subcellularLocation>
</comment>
<keyword evidence="12" id="KW-1185">Reference proteome</keyword>
<organism evidence="11 12">
    <name type="scientific">Glutinoglossum americanum</name>
    <dbReference type="NCBI Taxonomy" id="1670608"/>
    <lineage>
        <taxon>Eukaryota</taxon>
        <taxon>Fungi</taxon>
        <taxon>Dikarya</taxon>
        <taxon>Ascomycota</taxon>
        <taxon>Pezizomycotina</taxon>
        <taxon>Geoglossomycetes</taxon>
        <taxon>Geoglossales</taxon>
        <taxon>Geoglossaceae</taxon>
        <taxon>Glutinoglossum</taxon>
    </lineage>
</organism>
<evidence type="ECO:0000256" key="4">
    <source>
        <dbReference type="ARBA" id="ARBA00022448"/>
    </source>
</evidence>
<dbReference type="GO" id="GO:0034274">
    <property type="term" value="C:Atg12-Atg5-Atg16 complex"/>
    <property type="evidence" value="ECO:0007669"/>
    <property type="project" value="TreeGrafter"/>
</dbReference>
<dbReference type="GO" id="GO:0061723">
    <property type="term" value="P:glycophagy"/>
    <property type="evidence" value="ECO:0007669"/>
    <property type="project" value="TreeGrafter"/>
</dbReference>
<dbReference type="Pfam" id="PF04110">
    <property type="entry name" value="APG12"/>
    <property type="match status" value="1"/>
</dbReference>
<keyword evidence="9 10" id="KW-0472">Membrane</keyword>
<dbReference type="PANTHER" id="PTHR13385">
    <property type="entry name" value="AUTOPHAGY PROTEIN 12"/>
    <property type="match status" value="1"/>
</dbReference>
<dbReference type="GO" id="GO:0019776">
    <property type="term" value="F:Atg8-family ligase activity"/>
    <property type="evidence" value="ECO:0007669"/>
    <property type="project" value="TreeGrafter"/>
</dbReference>
<keyword evidence="6 10" id="KW-0833">Ubl conjugation pathway</keyword>
<dbReference type="AlphaFoldDB" id="A0A9P8KYK0"/>
<evidence type="ECO:0000256" key="10">
    <source>
        <dbReference type="RuleBase" id="RU361201"/>
    </source>
</evidence>
<dbReference type="GO" id="GO:0097352">
    <property type="term" value="P:autophagosome maturation"/>
    <property type="evidence" value="ECO:0007669"/>
    <property type="project" value="TreeGrafter"/>
</dbReference>
<evidence type="ECO:0000256" key="1">
    <source>
        <dbReference type="ARBA" id="ARBA00004623"/>
    </source>
</evidence>
<dbReference type="Proteomes" id="UP000698800">
    <property type="component" value="Unassembled WGS sequence"/>
</dbReference>
<evidence type="ECO:0000256" key="7">
    <source>
        <dbReference type="ARBA" id="ARBA00022927"/>
    </source>
</evidence>
<dbReference type="FunFam" id="3.10.20.90:FF:000148">
    <property type="entry name" value="Ubiquitin-like protein ATG12"/>
    <property type="match status" value="1"/>
</dbReference>
<comment type="function">
    <text evidence="10">Ubiquitin-like protein involved in cytoplasm to vacuole transport (Cvt), autophagy vesicles formation, mitophagy, and nucleophagy.</text>
</comment>
<dbReference type="PANTHER" id="PTHR13385:SF0">
    <property type="entry name" value="UBIQUITIN-LIKE PROTEIN ATG12"/>
    <property type="match status" value="1"/>
</dbReference>
<evidence type="ECO:0000256" key="8">
    <source>
        <dbReference type="ARBA" id="ARBA00023006"/>
    </source>
</evidence>
<evidence type="ECO:0000256" key="2">
    <source>
        <dbReference type="ARBA" id="ARBA00007778"/>
    </source>
</evidence>
<name>A0A9P8KYK0_9PEZI</name>
<dbReference type="GO" id="GO:0000045">
    <property type="term" value="P:autophagosome assembly"/>
    <property type="evidence" value="ECO:0007669"/>
    <property type="project" value="InterPro"/>
</dbReference>
<proteinExistence type="inferred from homology"/>
<evidence type="ECO:0000256" key="5">
    <source>
        <dbReference type="ARBA" id="ARBA00022499"/>
    </source>
</evidence>
<keyword evidence="8 10" id="KW-0072">Autophagy</keyword>
<dbReference type="OrthoDB" id="10003551at2759"/>
<dbReference type="InterPro" id="IPR007242">
    <property type="entry name" value="Atg12"/>
</dbReference>
<keyword evidence="7 10" id="KW-0653">Protein transport</keyword>
<dbReference type="GO" id="GO:0000421">
    <property type="term" value="C:autophagosome membrane"/>
    <property type="evidence" value="ECO:0007669"/>
    <property type="project" value="TreeGrafter"/>
</dbReference>
<evidence type="ECO:0000313" key="11">
    <source>
        <dbReference type="EMBL" id="KAH0538003.1"/>
    </source>
</evidence>
<evidence type="ECO:0000256" key="9">
    <source>
        <dbReference type="ARBA" id="ARBA00023136"/>
    </source>
</evidence>
<comment type="caution">
    <text evidence="11">The sequence shown here is derived from an EMBL/GenBank/DDBJ whole genome shotgun (WGS) entry which is preliminary data.</text>
</comment>
<reference evidence="11" key="1">
    <citation type="submission" date="2021-03" db="EMBL/GenBank/DDBJ databases">
        <title>Comparative genomics and phylogenomic investigation of the class Geoglossomycetes provide insights into ecological specialization and systematics.</title>
        <authorList>
            <person name="Melie T."/>
            <person name="Pirro S."/>
            <person name="Miller A.N."/>
            <person name="Quandt A."/>
        </authorList>
    </citation>
    <scope>NUCLEOTIDE SEQUENCE</scope>
    <source>
        <strain evidence="11">GBOQ0MN5Z8</strain>
    </source>
</reference>
<dbReference type="CDD" id="cd01612">
    <property type="entry name" value="Ubl_ATG12"/>
    <property type="match status" value="1"/>
</dbReference>
<sequence length="142" mass="15482">MASSSQTPNSSAVAPIPDDEHTADLPLTMSASINLMSLPRDAHAALADVGESELKKVTVRFKAVGAAPMLVRQVYKISSTQRFETVVNFLRKQLKCKPTDSVFLYVNSVFAPALDEIVGNLFRCFKVDDQLILAYSMTPAFG</sequence>
<dbReference type="InterPro" id="IPR029071">
    <property type="entry name" value="Ubiquitin-like_domsf"/>
</dbReference>
<comment type="subunit">
    <text evidence="10">Forms a conjugate with ATG5.</text>
</comment>
<evidence type="ECO:0000313" key="12">
    <source>
        <dbReference type="Proteomes" id="UP000698800"/>
    </source>
</evidence>
<gene>
    <name evidence="11" type="primary">ATG12</name>
    <name evidence="11" type="ORF">FGG08_005364</name>
</gene>
<keyword evidence="5 10" id="KW-1017">Isopeptide bond</keyword>
<dbReference type="Gene3D" id="3.10.20.90">
    <property type="entry name" value="Phosphatidylinositol 3-kinase Catalytic Subunit, Chain A, domain 1"/>
    <property type="match status" value="1"/>
</dbReference>
<dbReference type="GO" id="GO:0034045">
    <property type="term" value="C:phagophore assembly site membrane"/>
    <property type="evidence" value="ECO:0007669"/>
    <property type="project" value="UniProtKB-SubCell"/>
</dbReference>
<protein>
    <recommendedName>
        <fullName evidence="3 10">Ubiquitin-like protein ATG12</fullName>
    </recommendedName>
</protein>
<dbReference type="GO" id="GO:0015031">
    <property type="term" value="P:protein transport"/>
    <property type="evidence" value="ECO:0007669"/>
    <property type="project" value="UniProtKB-KW"/>
</dbReference>